<dbReference type="EMBL" id="CAKXYY010000020">
    <property type="protein sequence ID" value="CAH2354996.1"/>
    <property type="molecule type" value="Genomic_DNA"/>
</dbReference>
<dbReference type="AlphaFoldDB" id="A0A9P0VZH7"/>
<feature type="compositionally biased region" description="Polar residues" evidence="3">
    <location>
        <begin position="759"/>
        <end position="769"/>
    </location>
</feature>
<dbReference type="InterPro" id="IPR011333">
    <property type="entry name" value="SKP1/BTB/POZ_sf"/>
</dbReference>
<dbReference type="Gene3D" id="2.120.10.80">
    <property type="entry name" value="Kelch-type beta propeller"/>
    <property type="match status" value="1"/>
</dbReference>
<feature type="region of interest" description="Disordered" evidence="3">
    <location>
        <begin position="385"/>
        <end position="411"/>
    </location>
</feature>
<evidence type="ECO:0008006" key="6">
    <source>
        <dbReference type="Google" id="ProtNLM"/>
    </source>
</evidence>
<evidence type="ECO:0000313" key="4">
    <source>
        <dbReference type="EMBL" id="CAH2354996.1"/>
    </source>
</evidence>
<dbReference type="Pfam" id="PF24681">
    <property type="entry name" value="Kelch_KLHDC2_KLHL20_DRC7"/>
    <property type="match status" value="1"/>
</dbReference>
<sequence length="791" mass="88686">MPRYSKSNSLKISQITGDNAPRYNVKATLVPCTGTPYVFLFGGFDEFDNLDSNVYLLNLETRMWEVDEKHAGLFREGHSAIYIGDGNILVFGGIPHDEFPMSDELHVSNGAGSTGGASGFAKDSLMMIYNVFSRTWVGPPNFTLANAPSSRSRHACCLSPDGTKVYISGGLVNSSPLNDLYCYDLVNGHWTGPIDFIARFDHFISEHNGKLYSFGGLNKDMNHVNHTLTWFELSDYSIGELVLLRKPTNFALPKIYTNRVDGSHISGDEEGDEEEEDVDYDGEDLELILNKRNYQNFNSADCEHIYMDSGVNSEIKLDVSLPSWGSTNRDREYTISAFNISEFRYMPLLNMSSDSSTRSFEWRHSFVSGDGVLYLLGHPSIENNNTSSSATPAAARNTGSSNTTDPSAAMRINGSEEGDMAEFDADVSVDEPTGETSKLTYFTAINVADLGVPNLHDSSINNSGSTLSSDFMKLLLNGDFSDFEILTLSSTQVRDDYQNNPDSYHNLIDKRMNGELLNMDGDLFKSIKVHKSILLARWPHFRRLIDSGMSETLHNMMFIAEPFLWVQCMVFSIYTDNINFESNGLSTSMISIYDYSGMLVLSNVYEIPQMRSKILHKMYHLMDILSKATGTVSEATIDIILQVWANVLLSEEPAFLLCITSYIRDRWSMFLRSKAFKDLPKDLIIRLCEDCTDDKLLKSRYTKSSSKGKNNRKKWSNKEGNTPEPDVLRLLNGSPETPQVGRTLRSSHSNSPFLRHSGNHSPGNTTTSEPRAIRTSASFPILRNYDEFRTP</sequence>
<accession>A0A9P0VZH7</accession>
<keyword evidence="2" id="KW-0677">Repeat</keyword>
<keyword evidence="5" id="KW-1185">Reference proteome</keyword>
<feature type="region of interest" description="Disordered" evidence="3">
    <location>
        <begin position="701"/>
        <end position="778"/>
    </location>
</feature>
<name>A0A9P0VZH7_9ASCO</name>
<keyword evidence="1" id="KW-0880">Kelch repeat</keyword>
<protein>
    <recommendedName>
        <fullName evidence="6">BTB domain-containing protein</fullName>
    </recommendedName>
</protein>
<comment type="caution">
    <text evidence="4">The sequence shown here is derived from an EMBL/GenBank/DDBJ whole genome shotgun (WGS) entry which is preliminary data.</text>
</comment>
<evidence type="ECO:0000256" key="3">
    <source>
        <dbReference type="SAM" id="MobiDB-lite"/>
    </source>
</evidence>
<dbReference type="PANTHER" id="PTHR46093:SF18">
    <property type="entry name" value="FIBRONECTIN TYPE-III DOMAIN-CONTAINING PROTEIN"/>
    <property type="match status" value="1"/>
</dbReference>
<dbReference type="OrthoDB" id="432528at2759"/>
<dbReference type="PANTHER" id="PTHR46093">
    <property type="entry name" value="ACYL-COA-BINDING DOMAIN-CONTAINING PROTEIN 5"/>
    <property type="match status" value="1"/>
</dbReference>
<dbReference type="Gene3D" id="3.30.710.10">
    <property type="entry name" value="Potassium Channel Kv1.1, Chain A"/>
    <property type="match status" value="1"/>
</dbReference>
<reference evidence="4" key="1">
    <citation type="submission" date="2022-03" db="EMBL/GenBank/DDBJ databases">
        <authorList>
            <person name="Legras J.-L."/>
            <person name="Devillers H."/>
            <person name="Grondin C."/>
        </authorList>
    </citation>
    <scope>NUCLEOTIDE SEQUENCE</scope>
    <source>
        <strain evidence="4">CLIB 1423</strain>
    </source>
</reference>
<evidence type="ECO:0000256" key="1">
    <source>
        <dbReference type="ARBA" id="ARBA00022441"/>
    </source>
</evidence>
<evidence type="ECO:0000256" key="2">
    <source>
        <dbReference type="ARBA" id="ARBA00022737"/>
    </source>
</evidence>
<dbReference type="SUPFAM" id="SSF54695">
    <property type="entry name" value="POZ domain"/>
    <property type="match status" value="1"/>
</dbReference>
<proteinExistence type="predicted"/>
<dbReference type="InterPro" id="IPR015915">
    <property type="entry name" value="Kelch-typ_b-propeller"/>
</dbReference>
<dbReference type="Proteomes" id="UP000837801">
    <property type="component" value="Unassembled WGS sequence"/>
</dbReference>
<dbReference type="SUPFAM" id="SSF117281">
    <property type="entry name" value="Kelch motif"/>
    <property type="match status" value="1"/>
</dbReference>
<feature type="compositionally biased region" description="Low complexity" evidence="3">
    <location>
        <begin position="385"/>
        <end position="398"/>
    </location>
</feature>
<organism evidence="4 5">
    <name type="scientific">[Candida] railenensis</name>
    <dbReference type="NCBI Taxonomy" id="45579"/>
    <lineage>
        <taxon>Eukaryota</taxon>
        <taxon>Fungi</taxon>
        <taxon>Dikarya</taxon>
        <taxon>Ascomycota</taxon>
        <taxon>Saccharomycotina</taxon>
        <taxon>Pichiomycetes</taxon>
        <taxon>Debaryomycetaceae</taxon>
        <taxon>Kurtzmaniella</taxon>
    </lineage>
</organism>
<evidence type="ECO:0000313" key="5">
    <source>
        <dbReference type="Proteomes" id="UP000837801"/>
    </source>
</evidence>
<gene>
    <name evidence="4" type="ORF">CLIB1423_20S01706</name>
</gene>